<accession>A0ABY1I4R9</accession>
<feature type="domain" description="Putative oxidoreductase/dehydrogenase Rossmann-like" evidence="2">
    <location>
        <begin position="25"/>
        <end position="148"/>
    </location>
</feature>
<dbReference type="Pfam" id="PF10728">
    <property type="entry name" value="DUF2520"/>
    <property type="match status" value="1"/>
</dbReference>
<dbReference type="InterPro" id="IPR036291">
    <property type="entry name" value="NAD(P)-bd_dom_sf"/>
</dbReference>
<evidence type="ECO:0000313" key="5">
    <source>
        <dbReference type="Proteomes" id="UP000184390"/>
    </source>
</evidence>
<gene>
    <name evidence="4" type="ORF">SAMN05216246_102295</name>
</gene>
<reference evidence="4 5" key="1">
    <citation type="submission" date="2016-11" db="EMBL/GenBank/DDBJ databases">
        <authorList>
            <person name="Varghese N."/>
            <person name="Submissions S."/>
        </authorList>
    </citation>
    <scope>NUCLEOTIDE SEQUENCE [LARGE SCALE GENOMIC DNA]</scope>
    <source>
        <strain evidence="4 5">PA</strain>
    </source>
</reference>
<name>A0ABY1I4R9_9ACTO</name>
<dbReference type="Gene3D" id="1.10.1040.20">
    <property type="entry name" value="ProC-like, C-terminal domain"/>
    <property type="match status" value="1"/>
</dbReference>
<proteinExistence type="predicted"/>
<dbReference type="EMBL" id="FQYL01000002">
    <property type="protein sequence ID" value="SHI50411.1"/>
    <property type="molecule type" value="Genomic_DNA"/>
</dbReference>
<dbReference type="PANTHER" id="PTHR40459">
    <property type="entry name" value="CONSERVED HYPOTHETICAL ALANINE AND LEUCINE RICH PROTEIN"/>
    <property type="match status" value="1"/>
</dbReference>
<dbReference type="Proteomes" id="UP000184390">
    <property type="component" value="Unassembled WGS sequence"/>
</dbReference>
<dbReference type="InterPro" id="IPR037108">
    <property type="entry name" value="TM1727-like_C_sf"/>
</dbReference>
<evidence type="ECO:0000259" key="3">
    <source>
        <dbReference type="Pfam" id="PF10728"/>
    </source>
</evidence>
<dbReference type="SUPFAM" id="SSF48179">
    <property type="entry name" value="6-phosphogluconate dehydrogenase C-terminal domain-like"/>
    <property type="match status" value="1"/>
</dbReference>
<dbReference type="InterPro" id="IPR019665">
    <property type="entry name" value="OxRdtase/DH_put_Rossmann_dom"/>
</dbReference>
<dbReference type="Gene3D" id="3.40.50.720">
    <property type="entry name" value="NAD(P)-binding Rossmann-like Domain"/>
    <property type="match status" value="1"/>
</dbReference>
<comment type="caution">
    <text evidence="4">The sequence shown here is derived from an EMBL/GenBank/DDBJ whole genome shotgun (WGS) entry which is preliminary data.</text>
</comment>
<feature type="region of interest" description="Disordered" evidence="1">
    <location>
        <begin position="1"/>
        <end position="27"/>
    </location>
</feature>
<dbReference type="PANTHER" id="PTHR40459:SF1">
    <property type="entry name" value="CONSERVED HYPOTHETICAL ALANINE AND LEUCINE RICH PROTEIN"/>
    <property type="match status" value="1"/>
</dbReference>
<dbReference type="Pfam" id="PF10727">
    <property type="entry name" value="Rossmann-like"/>
    <property type="match status" value="1"/>
</dbReference>
<keyword evidence="5" id="KW-1185">Reference proteome</keyword>
<protein>
    <submittedName>
        <fullName evidence="4">Predicted oxidoreductase, contains short-chain dehydrogenase (SDR) and DUF2520 domains</fullName>
    </submittedName>
</protein>
<feature type="domain" description="DUF2520" evidence="3">
    <location>
        <begin position="165"/>
        <end position="298"/>
    </location>
</feature>
<organism evidence="4 5">
    <name type="scientific">Actinomyces denticolens</name>
    <dbReference type="NCBI Taxonomy" id="52767"/>
    <lineage>
        <taxon>Bacteria</taxon>
        <taxon>Bacillati</taxon>
        <taxon>Actinomycetota</taxon>
        <taxon>Actinomycetes</taxon>
        <taxon>Actinomycetales</taxon>
        <taxon>Actinomycetaceae</taxon>
        <taxon>Actinomyces</taxon>
    </lineage>
</organism>
<evidence type="ECO:0000259" key="2">
    <source>
        <dbReference type="Pfam" id="PF10727"/>
    </source>
</evidence>
<dbReference type="InterPro" id="IPR008927">
    <property type="entry name" value="6-PGluconate_DH-like_C_sf"/>
</dbReference>
<dbReference type="InterPro" id="IPR018931">
    <property type="entry name" value="DUF2520"/>
</dbReference>
<evidence type="ECO:0000313" key="4">
    <source>
        <dbReference type="EMBL" id="SHI50411.1"/>
    </source>
</evidence>
<dbReference type="SUPFAM" id="SSF51735">
    <property type="entry name" value="NAD(P)-binding Rossmann-fold domains"/>
    <property type="match status" value="1"/>
</dbReference>
<feature type="region of interest" description="Disordered" evidence="1">
    <location>
        <begin position="303"/>
        <end position="327"/>
    </location>
</feature>
<evidence type="ECO:0000256" key="1">
    <source>
        <dbReference type="SAM" id="MobiDB-lite"/>
    </source>
</evidence>
<sequence>MRETIRAMSDASGCPSPEPPATGGGAIRPGRLGVGIISAGRVGAVLGSALRAVEHQVVGVHAVSQASRERAEMLLPGVPVLEVEQIVERAELVLLTVPDDALGPLVQGLADLRRWQPGQLVVHTSGAHGVAILEPARQCGAIPLAIHPAMTFSGWSTDIARLTGCPMAVTAPAAVLPIAQALAVELGGEPFVLEESARPAYHAALAHGANHLVTLVTQAVRALEAAGVPDGAAALRPLLAAALDGALHEGESSLTGPIARGDAGTITRHLAALEALEDASGDVLDDVTAAYRALARATTDRRESTGMLGAEQAGAIRRALEADEPGS</sequence>